<organism evidence="4 5">
    <name type="scientific">Rubripirellula lacrimiformis</name>
    <dbReference type="NCBI Taxonomy" id="1930273"/>
    <lineage>
        <taxon>Bacteria</taxon>
        <taxon>Pseudomonadati</taxon>
        <taxon>Planctomycetota</taxon>
        <taxon>Planctomycetia</taxon>
        <taxon>Pirellulales</taxon>
        <taxon>Pirellulaceae</taxon>
        <taxon>Rubripirellula</taxon>
    </lineage>
</organism>
<sequence length="153" mass="16391">MCFRDRGNCVVPLATVANAEPRNPNYGNTNMATKKTTTATKTAAAKKTSAKKPVAKKQPAKTTKATTAKKPAATKTNAKKKLSQIDAALAVLKKSRKPLSCKEMVEAMAKAKLWTSPGGKTPDATLYAAILRDMRKGKDARFKKPAPGRFTNA</sequence>
<evidence type="ECO:0000259" key="3">
    <source>
        <dbReference type="PROSITE" id="PS51913"/>
    </source>
</evidence>
<feature type="compositionally biased region" description="Low complexity" evidence="2">
    <location>
        <begin position="60"/>
        <end position="76"/>
    </location>
</feature>
<dbReference type="PROSITE" id="PS51913">
    <property type="entry name" value="HTH_HARE"/>
    <property type="match status" value="1"/>
</dbReference>
<gene>
    <name evidence="4" type="ORF">K227x_37250</name>
</gene>
<reference evidence="4 5" key="1">
    <citation type="submission" date="2019-02" db="EMBL/GenBank/DDBJ databases">
        <title>Deep-cultivation of Planctomycetes and their phenomic and genomic characterization uncovers novel biology.</title>
        <authorList>
            <person name="Wiegand S."/>
            <person name="Jogler M."/>
            <person name="Boedeker C."/>
            <person name="Pinto D."/>
            <person name="Vollmers J."/>
            <person name="Rivas-Marin E."/>
            <person name="Kohn T."/>
            <person name="Peeters S.H."/>
            <person name="Heuer A."/>
            <person name="Rast P."/>
            <person name="Oberbeckmann S."/>
            <person name="Bunk B."/>
            <person name="Jeske O."/>
            <person name="Meyerdierks A."/>
            <person name="Storesund J.E."/>
            <person name="Kallscheuer N."/>
            <person name="Luecker S."/>
            <person name="Lage O.M."/>
            <person name="Pohl T."/>
            <person name="Merkel B.J."/>
            <person name="Hornburger P."/>
            <person name="Mueller R.-W."/>
            <person name="Bruemmer F."/>
            <person name="Labrenz M."/>
            <person name="Spormann A.M."/>
            <person name="Op den Camp H."/>
            <person name="Overmann J."/>
            <person name="Amann R."/>
            <person name="Jetten M.S.M."/>
            <person name="Mascher T."/>
            <person name="Medema M.H."/>
            <person name="Devos D.P."/>
            <person name="Kaster A.-K."/>
            <person name="Ovreas L."/>
            <person name="Rohde M."/>
            <person name="Galperin M.Y."/>
            <person name="Jogler C."/>
        </authorList>
    </citation>
    <scope>NUCLEOTIDE SEQUENCE [LARGE SCALE GENOMIC DNA]</scope>
    <source>
        <strain evidence="4 5">K22_7</strain>
    </source>
</reference>
<keyword evidence="1" id="KW-0804">Transcription</keyword>
<proteinExistence type="predicted"/>
<name>A0A517NDX3_9BACT</name>
<dbReference type="Pfam" id="PF05066">
    <property type="entry name" value="HARE-HTH"/>
    <property type="match status" value="1"/>
</dbReference>
<evidence type="ECO:0000313" key="5">
    <source>
        <dbReference type="Proteomes" id="UP000318538"/>
    </source>
</evidence>
<dbReference type="KEGG" id="rlc:K227x_37250"/>
<dbReference type="GO" id="GO:0006355">
    <property type="term" value="P:regulation of DNA-templated transcription"/>
    <property type="evidence" value="ECO:0007669"/>
    <property type="project" value="InterPro"/>
</dbReference>
<dbReference type="InterPro" id="IPR007759">
    <property type="entry name" value="Asxl_HARE-HTH"/>
</dbReference>
<feature type="domain" description="HTH HARE-type" evidence="3">
    <location>
        <begin position="82"/>
        <end position="153"/>
    </location>
</feature>
<feature type="region of interest" description="Disordered" evidence="2">
    <location>
        <begin position="20"/>
        <end position="80"/>
    </location>
</feature>
<dbReference type="Proteomes" id="UP000318538">
    <property type="component" value="Chromosome"/>
</dbReference>
<feature type="compositionally biased region" description="Low complexity" evidence="2">
    <location>
        <begin position="32"/>
        <end position="47"/>
    </location>
</feature>
<evidence type="ECO:0000313" key="4">
    <source>
        <dbReference type="EMBL" id="QDT05325.1"/>
    </source>
</evidence>
<accession>A0A517NDX3</accession>
<dbReference type="AlphaFoldDB" id="A0A517NDX3"/>
<feature type="compositionally biased region" description="Basic residues" evidence="2">
    <location>
        <begin position="48"/>
        <end position="59"/>
    </location>
</feature>
<evidence type="ECO:0000256" key="1">
    <source>
        <dbReference type="ARBA" id="ARBA00023163"/>
    </source>
</evidence>
<dbReference type="EMBL" id="CP036525">
    <property type="protein sequence ID" value="QDT05325.1"/>
    <property type="molecule type" value="Genomic_DNA"/>
</dbReference>
<protein>
    <recommendedName>
        <fullName evidence="3">HTH HARE-type domain-containing protein</fullName>
    </recommendedName>
</protein>
<keyword evidence="5" id="KW-1185">Reference proteome</keyword>
<evidence type="ECO:0000256" key="2">
    <source>
        <dbReference type="SAM" id="MobiDB-lite"/>
    </source>
</evidence>